<keyword evidence="3" id="KW-1185">Reference proteome</keyword>
<dbReference type="Pfam" id="PF09836">
    <property type="entry name" value="DUF2063"/>
    <property type="match status" value="1"/>
</dbReference>
<evidence type="ECO:0000259" key="1">
    <source>
        <dbReference type="Pfam" id="PF09836"/>
    </source>
</evidence>
<dbReference type="Proteomes" id="UP001138802">
    <property type="component" value="Unassembled WGS sequence"/>
</dbReference>
<evidence type="ECO:0000313" key="3">
    <source>
        <dbReference type="Proteomes" id="UP001138802"/>
    </source>
</evidence>
<dbReference type="InterPro" id="IPR018640">
    <property type="entry name" value="DUF2063"/>
</dbReference>
<gene>
    <name evidence="2" type="ORF">CKO25_14615</name>
</gene>
<organism evidence="2 3">
    <name type="scientific">Thiocapsa imhoffii</name>
    <dbReference type="NCBI Taxonomy" id="382777"/>
    <lineage>
        <taxon>Bacteria</taxon>
        <taxon>Pseudomonadati</taxon>
        <taxon>Pseudomonadota</taxon>
        <taxon>Gammaproteobacteria</taxon>
        <taxon>Chromatiales</taxon>
        <taxon>Chromatiaceae</taxon>
        <taxon>Thiocapsa</taxon>
    </lineage>
</organism>
<dbReference type="EMBL" id="NRSD01000016">
    <property type="protein sequence ID" value="MBK1645862.1"/>
    <property type="molecule type" value="Genomic_DNA"/>
</dbReference>
<sequence>MDGGRVMSTLEPIQVGLSNALLAPERPLPPGVITWNGSDPSVRFDVYRNNVVVSLTTALAEGFPVTRALVGERFFAAMARCFIADHLPSSPILSDYGDALPDFIAAFPPAQGLSYLPDLARLERARVQAYHAADAPALTAQDLACQLANPQRLSAARLALHPACIVLVSEHAIVSLWAAHQGQGRIEDVDLRRAESALVLRDGDAVLVLPLSLEIGHFLVALAAGAPLGEAAEIAAAAGPDVDLTQAIVLLIHYGGIAAWHTPGDL</sequence>
<comment type="caution">
    <text evidence="2">The sequence shown here is derived from an EMBL/GenBank/DDBJ whole genome shotgun (WGS) entry which is preliminary data.</text>
</comment>
<protein>
    <recommendedName>
        <fullName evidence="1">Putative DNA-binding domain-containing protein</fullName>
    </recommendedName>
</protein>
<proteinExistence type="predicted"/>
<dbReference type="AlphaFoldDB" id="A0A9X0WKL2"/>
<name>A0A9X0WKL2_9GAMM</name>
<evidence type="ECO:0000313" key="2">
    <source>
        <dbReference type="EMBL" id="MBK1645862.1"/>
    </source>
</evidence>
<dbReference type="Gene3D" id="1.10.150.690">
    <property type="entry name" value="DUF2063"/>
    <property type="match status" value="1"/>
</dbReference>
<dbReference type="InterPro" id="IPR044922">
    <property type="entry name" value="DUF2063_N_sf"/>
</dbReference>
<accession>A0A9X0WKL2</accession>
<reference evidence="2 3" key="1">
    <citation type="journal article" date="2020" name="Microorganisms">
        <title>Osmotic Adaptation and Compatible Solute Biosynthesis of Phototrophic Bacteria as Revealed from Genome Analyses.</title>
        <authorList>
            <person name="Imhoff J.F."/>
            <person name="Rahn T."/>
            <person name="Kunzel S."/>
            <person name="Keller A."/>
            <person name="Neulinger S.C."/>
        </authorList>
    </citation>
    <scope>NUCLEOTIDE SEQUENCE [LARGE SCALE GENOMIC DNA]</scope>
    <source>
        <strain evidence="2 3">DSM 21303</strain>
    </source>
</reference>
<feature type="domain" description="Putative DNA-binding" evidence="1">
    <location>
        <begin position="14"/>
        <end position="104"/>
    </location>
</feature>